<dbReference type="InterPro" id="IPR036388">
    <property type="entry name" value="WH-like_DNA-bd_sf"/>
</dbReference>
<dbReference type="InterPro" id="IPR036390">
    <property type="entry name" value="WH_DNA-bd_sf"/>
</dbReference>
<gene>
    <name evidence="2" type="ORF">ACFQNG_01310</name>
</gene>
<dbReference type="InterPro" id="IPR052509">
    <property type="entry name" value="Metal_resp_DNA-bind_regulator"/>
</dbReference>
<dbReference type="Proteomes" id="UP001596500">
    <property type="component" value="Unassembled WGS sequence"/>
</dbReference>
<comment type="caution">
    <text evidence="2">The sequence shown here is derived from an EMBL/GenBank/DDBJ whole genome shotgun (WGS) entry which is preliminary data.</text>
</comment>
<name>A0ABW2RFN3_9BACL</name>
<dbReference type="SUPFAM" id="SSF46785">
    <property type="entry name" value="Winged helix' DNA-binding domain"/>
    <property type="match status" value="1"/>
</dbReference>
<reference evidence="3" key="1">
    <citation type="journal article" date="2019" name="Int. J. Syst. Evol. Microbiol.">
        <title>The Global Catalogue of Microorganisms (GCM) 10K type strain sequencing project: providing services to taxonomists for standard genome sequencing and annotation.</title>
        <authorList>
            <consortium name="The Broad Institute Genomics Platform"/>
            <consortium name="The Broad Institute Genome Sequencing Center for Infectious Disease"/>
            <person name="Wu L."/>
            <person name="Ma J."/>
        </authorList>
    </citation>
    <scope>NUCLEOTIDE SEQUENCE [LARGE SCALE GENOMIC DNA]</scope>
    <source>
        <strain evidence="3">CGMCC 1.12942</strain>
    </source>
</reference>
<evidence type="ECO:0000259" key="1">
    <source>
        <dbReference type="Pfam" id="PF03551"/>
    </source>
</evidence>
<feature type="domain" description="Transcription regulator PadR N-terminal" evidence="1">
    <location>
        <begin position="14"/>
        <end position="88"/>
    </location>
</feature>
<dbReference type="Pfam" id="PF03551">
    <property type="entry name" value="PadR"/>
    <property type="match status" value="1"/>
</dbReference>
<dbReference type="RefSeq" id="WP_379862990.1">
    <property type="nucleotide sequence ID" value="NZ_JBHTBW010000004.1"/>
</dbReference>
<evidence type="ECO:0000313" key="3">
    <source>
        <dbReference type="Proteomes" id="UP001596500"/>
    </source>
</evidence>
<dbReference type="PANTHER" id="PTHR33169:SF25">
    <property type="entry name" value="DNA-BINDING PROTEIN YIZB-RELATED"/>
    <property type="match status" value="1"/>
</dbReference>
<dbReference type="EMBL" id="JBHTBW010000004">
    <property type="protein sequence ID" value="MFC7439804.1"/>
    <property type="molecule type" value="Genomic_DNA"/>
</dbReference>
<organism evidence="2 3">
    <name type="scientific">Laceyella putida</name>
    <dbReference type="NCBI Taxonomy" id="110101"/>
    <lineage>
        <taxon>Bacteria</taxon>
        <taxon>Bacillati</taxon>
        <taxon>Bacillota</taxon>
        <taxon>Bacilli</taxon>
        <taxon>Bacillales</taxon>
        <taxon>Thermoactinomycetaceae</taxon>
        <taxon>Laceyella</taxon>
    </lineage>
</organism>
<dbReference type="Gene3D" id="1.10.10.10">
    <property type="entry name" value="Winged helix-like DNA-binding domain superfamily/Winged helix DNA-binding domain"/>
    <property type="match status" value="1"/>
</dbReference>
<accession>A0ABW2RFN3</accession>
<proteinExistence type="predicted"/>
<sequence length="109" mass="12748">MDKEMMKGSVDILILSIINRRDTYGYEIMQTLKQKSDDRYHITQGTLYPALKRLEKKGYLASYWVDAPETGVQRKFYSITDKGKKVLDEKVNAWKQITILIQRCRGELA</sequence>
<keyword evidence="3" id="KW-1185">Reference proteome</keyword>
<dbReference type="InterPro" id="IPR005149">
    <property type="entry name" value="Tscrpt_reg_PadR_N"/>
</dbReference>
<dbReference type="PANTHER" id="PTHR33169">
    <property type="entry name" value="PADR-FAMILY TRANSCRIPTIONAL REGULATOR"/>
    <property type="match status" value="1"/>
</dbReference>
<protein>
    <submittedName>
        <fullName evidence="2">PadR family transcriptional regulator</fullName>
    </submittedName>
</protein>
<evidence type="ECO:0000313" key="2">
    <source>
        <dbReference type="EMBL" id="MFC7439804.1"/>
    </source>
</evidence>